<accession>A0A3E5B6P1</accession>
<evidence type="ECO:0000313" key="3">
    <source>
        <dbReference type="Proteomes" id="UP000260983"/>
    </source>
</evidence>
<proteinExistence type="predicted"/>
<dbReference type="Gene3D" id="2.60.120.200">
    <property type="match status" value="1"/>
</dbReference>
<feature type="signal peptide" evidence="1">
    <location>
        <begin position="1"/>
        <end position="23"/>
    </location>
</feature>
<dbReference type="Proteomes" id="UP000260983">
    <property type="component" value="Unassembled WGS sequence"/>
</dbReference>
<name>A0A3E5B6P1_9BACE</name>
<keyword evidence="1" id="KW-0732">Signal</keyword>
<comment type="caution">
    <text evidence="2">The sequence shown here is derived from an EMBL/GenBank/DDBJ whole genome shotgun (WGS) entry which is preliminary data.</text>
</comment>
<dbReference type="InterPro" id="IPR013320">
    <property type="entry name" value="ConA-like_dom_sf"/>
</dbReference>
<gene>
    <name evidence="2" type="ORF">DXB65_16195</name>
</gene>
<dbReference type="InterPro" id="IPR009784">
    <property type="entry name" value="DUF1349"/>
</dbReference>
<dbReference type="PANTHER" id="PTHR35332:SF2">
    <property type="entry name" value="REGULATION OF ENOLASE PROTEIN 1"/>
    <property type="match status" value="1"/>
</dbReference>
<dbReference type="RefSeq" id="WP_117724881.1">
    <property type="nucleotide sequence ID" value="NZ_CAUGNI010000005.1"/>
</dbReference>
<protein>
    <submittedName>
        <fullName evidence="2">DUF1349 domain-containing protein</fullName>
    </submittedName>
</protein>
<evidence type="ECO:0000256" key="1">
    <source>
        <dbReference type="SAM" id="SignalP"/>
    </source>
</evidence>
<dbReference type="AlphaFoldDB" id="A0A3E5B6P1"/>
<evidence type="ECO:0000313" key="2">
    <source>
        <dbReference type="EMBL" id="RGN33271.1"/>
    </source>
</evidence>
<dbReference type="PANTHER" id="PTHR35332">
    <property type="entry name" value="REGULATION OF ENOLASE PROTEIN 1"/>
    <property type="match status" value="1"/>
</dbReference>
<dbReference type="SUPFAM" id="SSF49899">
    <property type="entry name" value="Concanavalin A-like lectins/glucanases"/>
    <property type="match status" value="1"/>
</dbReference>
<sequence>MKKRFIYLAMLSSCLLLDSCAPKGGSAEGQTASLSITNTEPSNSTACEIKYGNVTFTRAINGADSLVTLKENGVLEFRCGAKKDFFCDPNDGKLSNNTAPLLLAKVDNTQPFTITAKVTPGFTATGTYNAADLFVFSNDTLWQKFAFEQDERGRNRIVTVRTNGTSDDNNHEEVTAASVYLKISSDSRTIASYYSLDKKEWQLVRLYKNYYPKELWVGLCNQCPMEDGSISLFEDVTLEQNSVEDFRSGD</sequence>
<dbReference type="GO" id="GO:0005975">
    <property type="term" value="P:carbohydrate metabolic process"/>
    <property type="evidence" value="ECO:0007669"/>
    <property type="project" value="UniProtKB-ARBA"/>
</dbReference>
<feature type="chain" id="PRO_5017762287" evidence="1">
    <location>
        <begin position="24"/>
        <end position="250"/>
    </location>
</feature>
<reference evidence="2 3" key="1">
    <citation type="submission" date="2018-08" db="EMBL/GenBank/DDBJ databases">
        <title>A genome reference for cultivated species of the human gut microbiota.</title>
        <authorList>
            <person name="Zou Y."/>
            <person name="Xue W."/>
            <person name="Luo G."/>
        </authorList>
    </citation>
    <scope>NUCLEOTIDE SEQUENCE [LARGE SCALE GENOMIC DNA]</scope>
    <source>
        <strain evidence="2 3">OM05-15BH</strain>
    </source>
</reference>
<organism evidence="2 3">
    <name type="scientific">Bacteroides oleiciplenus</name>
    <dbReference type="NCBI Taxonomy" id="626931"/>
    <lineage>
        <taxon>Bacteria</taxon>
        <taxon>Pseudomonadati</taxon>
        <taxon>Bacteroidota</taxon>
        <taxon>Bacteroidia</taxon>
        <taxon>Bacteroidales</taxon>
        <taxon>Bacteroidaceae</taxon>
        <taxon>Bacteroides</taxon>
    </lineage>
</organism>
<dbReference type="Pfam" id="PF07081">
    <property type="entry name" value="DUF1349"/>
    <property type="match status" value="1"/>
</dbReference>
<dbReference type="GO" id="GO:0004553">
    <property type="term" value="F:hydrolase activity, hydrolyzing O-glycosyl compounds"/>
    <property type="evidence" value="ECO:0007669"/>
    <property type="project" value="UniProtKB-ARBA"/>
</dbReference>
<dbReference type="EMBL" id="QSUL01000011">
    <property type="protein sequence ID" value="RGN33271.1"/>
    <property type="molecule type" value="Genomic_DNA"/>
</dbReference>